<keyword evidence="6" id="KW-0175">Coiled coil</keyword>
<gene>
    <name evidence="8" type="ORF">DVB73_05405</name>
</gene>
<evidence type="ECO:0000256" key="2">
    <source>
        <dbReference type="ARBA" id="ARBA00022741"/>
    </source>
</evidence>
<comment type="subcellular location">
    <subcellularLocation>
        <location evidence="1">Membrane</location>
    </subcellularLocation>
</comment>
<accession>A0AAD0QVU9</accession>
<evidence type="ECO:0000256" key="5">
    <source>
        <dbReference type="ARBA" id="ARBA00023136"/>
    </source>
</evidence>
<dbReference type="InterPro" id="IPR027417">
    <property type="entry name" value="P-loop_NTPase"/>
</dbReference>
<evidence type="ECO:0000313" key="9">
    <source>
        <dbReference type="Proteomes" id="UP000256503"/>
    </source>
</evidence>
<feature type="coiled-coil region" evidence="6">
    <location>
        <begin position="23"/>
        <end position="50"/>
    </location>
</feature>
<dbReference type="Pfam" id="PF00350">
    <property type="entry name" value="Dynamin_N"/>
    <property type="match status" value="1"/>
</dbReference>
<dbReference type="SUPFAM" id="SSF52540">
    <property type="entry name" value="P-loop containing nucleoside triphosphate hydrolases"/>
    <property type="match status" value="1"/>
</dbReference>
<protein>
    <recommendedName>
        <fullName evidence="7">Dynamin N-terminal domain-containing protein</fullName>
    </recommendedName>
</protein>
<evidence type="ECO:0000256" key="6">
    <source>
        <dbReference type="SAM" id="Coils"/>
    </source>
</evidence>
<evidence type="ECO:0000256" key="4">
    <source>
        <dbReference type="ARBA" id="ARBA00023134"/>
    </source>
</evidence>
<evidence type="ECO:0000259" key="7">
    <source>
        <dbReference type="Pfam" id="PF00350"/>
    </source>
</evidence>
<evidence type="ECO:0000256" key="1">
    <source>
        <dbReference type="ARBA" id="ARBA00004370"/>
    </source>
</evidence>
<name>A0AAD0QVU9_PSEDL</name>
<dbReference type="GO" id="GO:0003924">
    <property type="term" value="F:GTPase activity"/>
    <property type="evidence" value="ECO:0007669"/>
    <property type="project" value="InterPro"/>
</dbReference>
<keyword evidence="3" id="KW-0378">Hydrolase</keyword>
<reference evidence="8 9" key="1">
    <citation type="submission" date="2018-07" db="EMBL/GenBank/DDBJ databases">
        <title>Complete genome sequence of a Pseudomonas plecoglossicida strain pathogenic to the marine fish, Larimichthys crocea.</title>
        <authorList>
            <person name="Tao Z."/>
        </authorList>
    </citation>
    <scope>NUCLEOTIDE SEQUENCE [LARGE SCALE GENOMIC DNA]</scope>
    <source>
        <strain evidence="8 9">XSDHY-P</strain>
    </source>
</reference>
<keyword evidence="2" id="KW-0547">Nucleotide-binding</keyword>
<dbReference type="Proteomes" id="UP000256503">
    <property type="component" value="Chromosome"/>
</dbReference>
<dbReference type="InterPro" id="IPR027094">
    <property type="entry name" value="Mitofusin_fam"/>
</dbReference>
<dbReference type="GO" id="GO:0016020">
    <property type="term" value="C:membrane"/>
    <property type="evidence" value="ECO:0007669"/>
    <property type="project" value="UniProtKB-SubCell"/>
</dbReference>
<dbReference type="PANTHER" id="PTHR10465">
    <property type="entry name" value="TRANSMEMBRANE GTPASE FZO1"/>
    <property type="match status" value="1"/>
</dbReference>
<dbReference type="Gene3D" id="3.40.50.300">
    <property type="entry name" value="P-loop containing nucleotide triphosphate hydrolases"/>
    <property type="match status" value="1"/>
</dbReference>
<organism evidence="8 9">
    <name type="scientific">Pseudomonas plecoglossicida</name>
    <dbReference type="NCBI Taxonomy" id="70775"/>
    <lineage>
        <taxon>Bacteria</taxon>
        <taxon>Pseudomonadati</taxon>
        <taxon>Pseudomonadota</taxon>
        <taxon>Gammaproteobacteria</taxon>
        <taxon>Pseudomonadales</taxon>
        <taxon>Pseudomonadaceae</taxon>
        <taxon>Pseudomonas</taxon>
    </lineage>
</organism>
<keyword evidence="5" id="KW-0472">Membrane</keyword>
<dbReference type="PANTHER" id="PTHR10465:SF0">
    <property type="entry name" value="SARCALUMENIN"/>
    <property type="match status" value="1"/>
</dbReference>
<dbReference type="EMBL" id="CP031146">
    <property type="protein sequence ID" value="AXM95282.1"/>
    <property type="molecule type" value="Genomic_DNA"/>
</dbReference>
<sequence>MTSRMLSLTSLAPHAAVIDAEQLSGLQALLDGLEANLAAAREQDRNLRIAVVGQMKAGKSSFLNAAFFGRDLLPKADTPMTAALTKIVYAPRAKAEVVFYSTHDWADIEQRANQYPAAYAEAERMLQESQKTDGSPFAKRQPARVYTAQEIDSHVPEAIRSSLELVEMARRQGLDVHAYLGKREELDVPGGAQGLAHALQDYVGSGGRFTAITKMSVLHVDDPRLQGLEIIDTPGFNDPVVSRGQTTRNFLGQCDVIFLLSAVSQFLTSSDMAVLREQLPEAGIDDKAVFLVGSQRDLALRQDRGIAATASKLAERAPLDKQAALRTGAMLQLLDKKMTEQASLTLGAQIAQPGLDNKTRHILRAVQKSAPRFISSWAWLVAEHFDDLCEDDLEQLDKLCTATGFAFEPASLRQLSNIPALLDEILAQRERKAVLIASKERELIEGVQTGSRERLKQIDQNLQVREEQISKGDIGALQRTEQDMLKRMQGGRARLEGVFDEQAVKASQQFALLKTDIRDLARKYSRVEVIKETRTETYTVSTSKWYNPFSWGNEETRYRDVVTAYASAQDAIEQVQDFAVQTTRSLQKAIIDCVNLDRLRSDVGVAAMSLFDTSNADFDAELMLAEVNKSLRRITIPDVSFGNKDYSQRIVSSFGSNRVSESQIDGLKGAQREAVAAIIDDLESEVNAKVEAIEDKLDTTGRTFVENMSRDIQESLTRLREDIANKAQRSTQIAAAREAVAKALAAL</sequence>
<evidence type="ECO:0000313" key="8">
    <source>
        <dbReference type="EMBL" id="AXM95282.1"/>
    </source>
</evidence>
<dbReference type="RefSeq" id="WP_100933398.1">
    <property type="nucleotide sequence ID" value="NZ_CP050291.1"/>
</dbReference>
<dbReference type="AlphaFoldDB" id="A0AAD0QVU9"/>
<proteinExistence type="predicted"/>
<feature type="domain" description="Dynamin N-terminal" evidence="7">
    <location>
        <begin position="49"/>
        <end position="279"/>
    </location>
</feature>
<dbReference type="GO" id="GO:0005525">
    <property type="term" value="F:GTP binding"/>
    <property type="evidence" value="ECO:0007669"/>
    <property type="project" value="UniProtKB-KW"/>
</dbReference>
<keyword evidence="4" id="KW-0342">GTP-binding</keyword>
<dbReference type="InterPro" id="IPR045063">
    <property type="entry name" value="Dynamin_N"/>
</dbReference>
<evidence type="ECO:0000256" key="3">
    <source>
        <dbReference type="ARBA" id="ARBA00022801"/>
    </source>
</evidence>